<dbReference type="GO" id="GO:0030244">
    <property type="term" value="P:cellulose biosynthetic process"/>
    <property type="evidence" value="ECO:0007669"/>
    <property type="project" value="InterPro"/>
</dbReference>
<accession>A0A841L633</accession>
<dbReference type="Pfam" id="PF03500">
    <property type="entry name" value="Cellsynth_D"/>
    <property type="match status" value="1"/>
</dbReference>
<keyword evidence="2" id="KW-1185">Reference proteome</keyword>
<dbReference type="Gene3D" id="3.30.70.2590">
    <property type="match status" value="1"/>
</dbReference>
<dbReference type="RefSeq" id="WP_184199730.1">
    <property type="nucleotide sequence ID" value="NZ_JACIIV010000015.1"/>
</dbReference>
<sequence>MQIAMVDEVFANASAEQATSFFEAVGRRLAAALVLPSDDWLLPLEHAINGFWQPLGLGHVSLAIDKDGIAIIHDHHAAIGAARSPAWPQATAAVVFGAYCAWFAALGGAGAFHTRLVQQTSDQLVIHHGV</sequence>
<evidence type="ECO:0000313" key="2">
    <source>
        <dbReference type="Proteomes" id="UP000538147"/>
    </source>
</evidence>
<name>A0A841L633_9SPHN</name>
<dbReference type="Proteomes" id="UP000538147">
    <property type="component" value="Unassembled WGS sequence"/>
</dbReference>
<dbReference type="EMBL" id="JACIIV010000015">
    <property type="protein sequence ID" value="MBB6228067.1"/>
    <property type="molecule type" value="Genomic_DNA"/>
</dbReference>
<comment type="caution">
    <text evidence="1">The sequence shown here is derived from an EMBL/GenBank/DDBJ whole genome shotgun (WGS) entry which is preliminary data.</text>
</comment>
<dbReference type="InterPro" id="IPR038470">
    <property type="entry name" value="Cellsynth_D_sf"/>
</dbReference>
<dbReference type="AlphaFoldDB" id="A0A841L633"/>
<dbReference type="InterPro" id="IPR022798">
    <property type="entry name" value="BcsD_bac"/>
</dbReference>
<evidence type="ECO:0008006" key="3">
    <source>
        <dbReference type="Google" id="ProtNLM"/>
    </source>
</evidence>
<gene>
    <name evidence="1" type="ORF">FHS79_002252</name>
</gene>
<organism evidence="1 2">
    <name type="scientific">Polymorphobacter multimanifer</name>
    <dbReference type="NCBI Taxonomy" id="1070431"/>
    <lineage>
        <taxon>Bacteria</taxon>
        <taxon>Pseudomonadati</taxon>
        <taxon>Pseudomonadota</taxon>
        <taxon>Alphaproteobacteria</taxon>
        <taxon>Sphingomonadales</taxon>
        <taxon>Sphingosinicellaceae</taxon>
        <taxon>Polymorphobacter</taxon>
    </lineage>
</organism>
<reference evidence="1 2" key="1">
    <citation type="submission" date="2020-08" db="EMBL/GenBank/DDBJ databases">
        <title>Genomic Encyclopedia of Type Strains, Phase IV (KMG-IV): sequencing the most valuable type-strain genomes for metagenomic binning, comparative biology and taxonomic classification.</title>
        <authorList>
            <person name="Goeker M."/>
        </authorList>
    </citation>
    <scope>NUCLEOTIDE SEQUENCE [LARGE SCALE GENOMIC DNA]</scope>
    <source>
        <strain evidence="1 2">DSM 102189</strain>
    </source>
</reference>
<protein>
    <recommendedName>
        <fullName evidence="3">Cellulose synthase</fullName>
    </recommendedName>
</protein>
<evidence type="ECO:0000313" key="1">
    <source>
        <dbReference type="EMBL" id="MBB6228067.1"/>
    </source>
</evidence>
<proteinExistence type="predicted"/>